<dbReference type="InterPro" id="IPR002225">
    <property type="entry name" value="3Beta_OHSteriod_DH/Estase"/>
</dbReference>
<reference evidence="5" key="1">
    <citation type="submission" date="2021-07" db="EMBL/GenBank/DDBJ databases">
        <authorList>
            <person name="Durling M."/>
        </authorList>
    </citation>
    <scope>NUCLEOTIDE SEQUENCE</scope>
</reference>
<dbReference type="PANTHER" id="PTHR43245">
    <property type="entry name" value="BIFUNCTIONAL POLYMYXIN RESISTANCE PROTEIN ARNA"/>
    <property type="match status" value="1"/>
</dbReference>
<name>A0A9N9PUP9_9HELO</name>
<dbReference type="AlphaFoldDB" id="A0A9N9PUP9"/>
<keyword evidence="3" id="KW-0472">Membrane</keyword>
<comment type="caution">
    <text evidence="5">The sequence shown here is derived from an EMBL/GenBank/DDBJ whole genome shotgun (WGS) entry which is preliminary data.</text>
</comment>
<proteinExistence type="inferred from homology"/>
<dbReference type="Gene3D" id="3.40.50.720">
    <property type="entry name" value="NAD(P)-binding Rossmann-like Domain"/>
    <property type="match status" value="1"/>
</dbReference>
<feature type="domain" description="3-beta hydroxysteroid dehydrogenase/isomerase" evidence="4">
    <location>
        <begin position="10"/>
        <end position="275"/>
    </location>
</feature>
<evidence type="ECO:0000259" key="4">
    <source>
        <dbReference type="Pfam" id="PF01073"/>
    </source>
</evidence>
<keyword evidence="6" id="KW-1185">Reference proteome</keyword>
<dbReference type="EMBL" id="CAJVRL010000070">
    <property type="protein sequence ID" value="CAG8956435.1"/>
    <property type="molecule type" value="Genomic_DNA"/>
</dbReference>
<keyword evidence="3" id="KW-1133">Transmembrane helix</keyword>
<sequence length="363" mass="39806">MEKPLIKSALIVGGCGSLGHGIVKRLLEFQPPISISVFDLNTKPNRFPGVTYYQVDITDKSHVSQEFAKVRPQVVFNTVSPPAGLVDLAFYLKVNVEGPRNLLECAKEAGTKAFVHTSSASVIHDAVSDLVLADETTPLCYLPTQQEVYSHSKAVGEQLVLDSNIPGRFLTGCIRPSGMFCEGDPTPAGFIERAAVGKLKYNIGNGKNLFDFTYQLNTIHAHILLAEALLREYISPPSPDMVAAGQAFIITNDEPIEFWEFGRQLGDAAGFPTDRTSTRSIPVFIGLAMALFAELLVWLASFGKKKARLNRVAIRYSALTRTYQIDKAKRVLGYTPLVSLKDGILRTGKSFSTAFCTEVKKMK</sequence>
<evidence type="ECO:0000313" key="5">
    <source>
        <dbReference type="EMBL" id="CAG8956435.1"/>
    </source>
</evidence>
<feature type="transmembrane region" description="Helical" evidence="3">
    <location>
        <begin position="281"/>
        <end position="301"/>
    </location>
</feature>
<evidence type="ECO:0000256" key="1">
    <source>
        <dbReference type="ARBA" id="ARBA00009219"/>
    </source>
</evidence>
<dbReference type="GO" id="GO:0006694">
    <property type="term" value="P:steroid biosynthetic process"/>
    <property type="evidence" value="ECO:0007669"/>
    <property type="project" value="InterPro"/>
</dbReference>
<organism evidence="5 6">
    <name type="scientific">Hymenoscyphus fraxineus</name>
    <dbReference type="NCBI Taxonomy" id="746836"/>
    <lineage>
        <taxon>Eukaryota</taxon>
        <taxon>Fungi</taxon>
        <taxon>Dikarya</taxon>
        <taxon>Ascomycota</taxon>
        <taxon>Pezizomycotina</taxon>
        <taxon>Leotiomycetes</taxon>
        <taxon>Helotiales</taxon>
        <taxon>Helotiaceae</taxon>
        <taxon>Hymenoscyphus</taxon>
    </lineage>
</organism>
<protein>
    <recommendedName>
        <fullName evidence="4">3-beta hydroxysteroid dehydrogenase/isomerase domain-containing protein</fullName>
    </recommendedName>
</protein>
<dbReference type="Proteomes" id="UP000696280">
    <property type="component" value="Unassembled WGS sequence"/>
</dbReference>
<evidence type="ECO:0000256" key="3">
    <source>
        <dbReference type="SAM" id="Phobius"/>
    </source>
</evidence>
<dbReference type="PANTHER" id="PTHR43245:SF51">
    <property type="entry name" value="SHORT CHAIN DEHYDROGENASE_REDUCTASE FAMILY 42E, MEMBER 2"/>
    <property type="match status" value="1"/>
</dbReference>
<dbReference type="OrthoDB" id="10058185at2759"/>
<dbReference type="InterPro" id="IPR050177">
    <property type="entry name" value="Lipid_A_modif_metabolic_enz"/>
</dbReference>
<gene>
    <name evidence="5" type="ORF">HYFRA_00003819</name>
</gene>
<dbReference type="InterPro" id="IPR036291">
    <property type="entry name" value="NAD(P)-bd_dom_sf"/>
</dbReference>
<keyword evidence="3" id="KW-0812">Transmembrane</keyword>
<keyword evidence="2" id="KW-0560">Oxidoreductase</keyword>
<comment type="similarity">
    <text evidence="1">Belongs to the 3-beta-HSD family.</text>
</comment>
<evidence type="ECO:0000313" key="6">
    <source>
        <dbReference type="Proteomes" id="UP000696280"/>
    </source>
</evidence>
<accession>A0A9N9PUP9</accession>
<dbReference type="Pfam" id="PF01073">
    <property type="entry name" value="3Beta_HSD"/>
    <property type="match status" value="1"/>
</dbReference>
<dbReference type="GO" id="GO:0016616">
    <property type="term" value="F:oxidoreductase activity, acting on the CH-OH group of donors, NAD or NADP as acceptor"/>
    <property type="evidence" value="ECO:0007669"/>
    <property type="project" value="InterPro"/>
</dbReference>
<evidence type="ECO:0000256" key="2">
    <source>
        <dbReference type="ARBA" id="ARBA00023002"/>
    </source>
</evidence>
<dbReference type="SUPFAM" id="SSF51735">
    <property type="entry name" value="NAD(P)-binding Rossmann-fold domains"/>
    <property type="match status" value="1"/>
</dbReference>